<gene>
    <name evidence="2" type="ORF">ACAT0790_LOCUS70286</name>
</gene>
<evidence type="ECO:0000313" key="2">
    <source>
        <dbReference type="EMBL" id="CAD9193509.1"/>
    </source>
</evidence>
<keyword evidence="1" id="KW-0812">Transmembrane</keyword>
<keyword evidence="1" id="KW-0472">Membrane</keyword>
<protein>
    <submittedName>
        <fullName evidence="2">Uncharacterized protein</fullName>
    </submittedName>
</protein>
<feature type="transmembrane region" description="Helical" evidence="1">
    <location>
        <begin position="257"/>
        <end position="277"/>
    </location>
</feature>
<evidence type="ECO:0000256" key="1">
    <source>
        <dbReference type="SAM" id="Phobius"/>
    </source>
</evidence>
<sequence length="300" mass="31905">MQNSGGSATAGVVLAIFVGFSIKMAFAAIAQKYIGEALANSVKIRSMAQVHTAEIRGIEKILKEPGITAAKVSILIGGPDWPVAVLCGILRLPLGEVMVALSPVLVQSVVPCVLSGSLLVIFGEDDQKKALAETAVAVAGSLQLVALVVAGYYVQEAIELHYDELQTERPQDRDIIELEKEAEKQAAGFRERTAWAGLPTAVRGALITGLASVYVSCLLMAGPWKMFLGTSCFKKFDITSSVDKALGGNAFAVVQPLGWVAIFFCMVSGALLGYFHYWARHQASHDKGSRPGVYAPLAQP</sequence>
<name>A0A7S1SFL9_ALECA</name>
<dbReference type="EMBL" id="HBGE01117777">
    <property type="protein sequence ID" value="CAD9193509.1"/>
    <property type="molecule type" value="Transcribed_RNA"/>
</dbReference>
<feature type="transmembrane region" description="Helical" evidence="1">
    <location>
        <begin position="100"/>
        <end position="122"/>
    </location>
</feature>
<organism evidence="2">
    <name type="scientific">Alexandrium catenella</name>
    <name type="common">Red tide dinoflagellate</name>
    <name type="synonym">Gonyaulax catenella</name>
    <dbReference type="NCBI Taxonomy" id="2925"/>
    <lineage>
        <taxon>Eukaryota</taxon>
        <taxon>Sar</taxon>
        <taxon>Alveolata</taxon>
        <taxon>Dinophyceae</taxon>
        <taxon>Gonyaulacales</taxon>
        <taxon>Pyrocystaceae</taxon>
        <taxon>Alexandrium</taxon>
    </lineage>
</organism>
<accession>A0A7S1SFL9</accession>
<proteinExistence type="predicted"/>
<dbReference type="AlphaFoldDB" id="A0A7S1SFL9"/>
<reference evidence="2" key="1">
    <citation type="submission" date="2021-01" db="EMBL/GenBank/DDBJ databases">
        <authorList>
            <person name="Corre E."/>
            <person name="Pelletier E."/>
            <person name="Niang G."/>
            <person name="Scheremetjew M."/>
            <person name="Finn R."/>
            <person name="Kale V."/>
            <person name="Holt S."/>
            <person name="Cochrane G."/>
            <person name="Meng A."/>
            <person name="Brown T."/>
            <person name="Cohen L."/>
        </authorList>
    </citation>
    <scope>NUCLEOTIDE SEQUENCE</scope>
    <source>
        <strain evidence="2">OF101</strain>
    </source>
</reference>
<keyword evidence="1" id="KW-1133">Transmembrane helix</keyword>